<evidence type="ECO:0000256" key="3">
    <source>
        <dbReference type="ARBA" id="ARBA00022966"/>
    </source>
</evidence>
<feature type="chain" id="PRO_5008132725" description="TEP1-F" evidence="8">
    <location>
        <begin position="22"/>
        <end position="412"/>
    </location>
</feature>
<evidence type="ECO:0000313" key="11">
    <source>
        <dbReference type="Proteomes" id="UP000075886"/>
    </source>
</evidence>
<dbReference type="Gene3D" id="2.60.40.1930">
    <property type="match status" value="1"/>
</dbReference>
<organism evidence="10 11">
    <name type="scientific">Anopheles farauti</name>
    <dbReference type="NCBI Taxonomy" id="69004"/>
    <lineage>
        <taxon>Eukaryota</taxon>
        <taxon>Metazoa</taxon>
        <taxon>Ecdysozoa</taxon>
        <taxon>Arthropoda</taxon>
        <taxon>Hexapoda</taxon>
        <taxon>Insecta</taxon>
        <taxon>Pterygota</taxon>
        <taxon>Neoptera</taxon>
        <taxon>Endopterygota</taxon>
        <taxon>Diptera</taxon>
        <taxon>Nematocera</taxon>
        <taxon>Culicoidea</taxon>
        <taxon>Culicidae</taxon>
        <taxon>Anophelinae</taxon>
        <taxon>Anopheles</taxon>
    </lineage>
</organism>
<protein>
    <recommendedName>
        <fullName evidence="7">TEP1-F</fullName>
    </recommendedName>
</protein>
<proteinExistence type="predicted"/>
<evidence type="ECO:0000259" key="9">
    <source>
        <dbReference type="Pfam" id="PF01835"/>
    </source>
</evidence>
<evidence type="ECO:0000256" key="6">
    <source>
        <dbReference type="ARBA" id="ARBA00063781"/>
    </source>
</evidence>
<comment type="subunit">
    <text evidence="6">Heterodimer of a TEP1-N chain and an TEP1-C chain non-covalently linked. Forms a complex composed of TEP1-N and TEP1-C heterodimer, LRIM1 and APL1C; the interaction stabilizes TEP1-N and TEP1-C heterodimer, prevents its binding to tissues while circulating in the hemolymph and protects the thioester bond from hydrolysis. Mature TEP1 and to a lesser extent full-length TEP1 interact with SPCLIP1; the interaction is induced by microbial infection.</text>
</comment>
<dbReference type="Pfam" id="PF01835">
    <property type="entry name" value="MG2"/>
    <property type="match status" value="1"/>
</dbReference>
<dbReference type="STRING" id="69004.A0A182QG27"/>
<dbReference type="Gene3D" id="2.60.40.1940">
    <property type="match status" value="1"/>
</dbReference>
<dbReference type="Gene3D" id="2.60.40.10">
    <property type="entry name" value="Immunoglobulins"/>
    <property type="match status" value="1"/>
</dbReference>
<dbReference type="VEuPathDB" id="VectorBase:AFAF009452"/>
<dbReference type="InterPro" id="IPR050473">
    <property type="entry name" value="A2M/Complement_sys"/>
</dbReference>
<dbReference type="GO" id="GO:0005615">
    <property type="term" value="C:extracellular space"/>
    <property type="evidence" value="ECO:0007669"/>
    <property type="project" value="UniProtKB-ARBA"/>
</dbReference>
<keyword evidence="11" id="KW-1185">Reference proteome</keyword>
<name>A0A182QG27_9DIPT</name>
<evidence type="ECO:0000256" key="4">
    <source>
        <dbReference type="ARBA" id="ARBA00023180"/>
    </source>
</evidence>
<dbReference type="GO" id="GO:0002376">
    <property type="term" value="P:immune system process"/>
    <property type="evidence" value="ECO:0007669"/>
    <property type="project" value="UniProtKB-KW"/>
</dbReference>
<reference evidence="11" key="1">
    <citation type="submission" date="2014-01" db="EMBL/GenBank/DDBJ databases">
        <title>The Genome Sequence of Anopheles farauti FAR1 (V2).</title>
        <authorList>
            <consortium name="The Broad Institute Genomics Platform"/>
            <person name="Neafsey D.E."/>
            <person name="Besansky N."/>
            <person name="Howell P."/>
            <person name="Walton C."/>
            <person name="Young S.K."/>
            <person name="Zeng Q."/>
            <person name="Gargeya S."/>
            <person name="Fitzgerald M."/>
            <person name="Haas B."/>
            <person name="Abouelleil A."/>
            <person name="Allen A.W."/>
            <person name="Alvarado L."/>
            <person name="Arachchi H.M."/>
            <person name="Berlin A.M."/>
            <person name="Chapman S.B."/>
            <person name="Gainer-Dewar J."/>
            <person name="Goldberg J."/>
            <person name="Griggs A."/>
            <person name="Gujja S."/>
            <person name="Hansen M."/>
            <person name="Howarth C."/>
            <person name="Imamovic A."/>
            <person name="Ireland A."/>
            <person name="Larimer J."/>
            <person name="McCowan C."/>
            <person name="Murphy C."/>
            <person name="Pearson M."/>
            <person name="Poon T.W."/>
            <person name="Priest M."/>
            <person name="Roberts A."/>
            <person name="Saif S."/>
            <person name="Shea T."/>
            <person name="Sisk P."/>
            <person name="Sykes S."/>
            <person name="Wortman J."/>
            <person name="Nusbaum C."/>
            <person name="Birren B."/>
        </authorList>
    </citation>
    <scope>NUCLEOTIDE SEQUENCE [LARGE SCALE GENOMIC DNA]</scope>
    <source>
        <strain evidence="11">FAR1</strain>
    </source>
</reference>
<keyword evidence="1 8" id="KW-0732">Signal</keyword>
<feature type="domain" description="Macroglobulin" evidence="9">
    <location>
        <begin position="125"/>
        <end position="217"/>
    </location>
</feature>
<dbReference type="EMBL" id="AXCN02001807">
    <property type="status" value="NOT_ANNOTATED_CDS"/>
    <property type="molecule type" value="Genomic_DNA"/>
</dbReference>
<evidence type="ECO:0000256" key="1">
    <source>
        <dbReference type="ARBA" id="ARBA00022729"/>
    </source>
</evidence>
<accession>A0A182QG27</accession>
<evidence type="ECO:0000256" key="8">
    <source>
        <dbReference type="SAM" id="SignalP"/>
    </source>
</evidence>
<evidence type="ECO:0000256" key="7">
    <source>
        <dbReference type="ARBA" id="ARBA00078071"/>
    </source>
</evidence>
<keyword evidence="2" id="KW-0391">Immunity</keyword>
<dbReference type="GO" id="GO:0004866">
    <property type="term" value="F:endopeptidase inhibitor activity"/>
    <property type="evidence" value="ECO:0007669"/>
    <property type="project" value="InterPro"/>
</dbReference>
<comment type="function">
    <text evidence="5">Binds covalently through a thioester bond to the pathogen surface resulting in pathogen clearance.</text>
</comment>
<dbReference type="PANTHER" id="PTHR11412:SF136">
    <property type="entry name" value="CD109 ANTIGEN"/>
    <property type="match status" value="1"/>
</dbReference>
<evidence type="ECO:0000313" key="10">
    <source>
        <dbReference type="EnsemblMetazoa" id="AFAF009452-PA"/>
    </source>
</evidence>
<keyword evidence="4" id="KW-0325">Glycoprotein</keyword>
<sequence>MENYLRLIIVILLTICALSRGLLVVGPKVIDSHQEYKLLVVNDDKSKSVATVQVLLEGIENDEIVVNHLPRNVNVPYAQMRSVKFMLPRNVSPSASIKLTVKGTGGFRFHEEIDLELRNTSIAGLVQLDKPVYKPGDRIKFRVIVLNAELKPPADLVLISVKVLDSLGNVIKSWRAVKLAVGVFEGQLQVAANPAFGIWSVTVRVGDEQIGSKTFEVKKHVVMPFDLQVGTSTVPLVKHAGLNLTINAKGHSDIPAKGMAKVKLYLNSGVLDQMQQFHVDGEIRKWFPFNGELEAAEIQQNVRVKVTFIEQHTNATLTKDTYITVYKYPYRAELVKVNSGLSFKYALQCKHHDGTPAKGIAGNVRIDHFSYEKPAITDAEGLIELELNVTAEEFDVHLSYDSNRSNPRESYE</sequence>
<dbReference type="EnsemblMetazoa" id="AFAF009452-RA">
    <property type="protein sequence ID" value="AFAF009452-PA"/>
    <property type="gene ID" value="AFAF009452"/>
</dbReference>
<reference evidence="10" key="2">
    <citation type="submission" date="2020-05" db="UniProtKB">
        <authorList>
            <consortium name="EnsemblMetazoa"/>
        </authorList>
    </citation>
    <scope>IDENTIFICATION</scope>
    <source>
        <strain evidence="10">FAR1</strain>
    </source>
</reference>
<dbReference type="AlphaFoldDB" id="A0A182QG27"/>
<feature type="signal peptide" evidence="8">
    <location>
        <begin position="1"/>
        <end position="21"/>
    </location>
</feature>
<dbReference type="Proteomes" id="UP000075886">
    <property type="component" value="Unassembled WGS sequence"/>
</dbReference>
<dbReference type="InterPro" id="IPR002890">
    <property type="entry name" value="MG2"/>
</dbReference>
<keyword evidence="3" id="KW-0882">Thioester bond</keyword>
<dbReference type="FunFam" id="2.60.40.1930:FF:000001">
    <property type="entry name" value="CD109 isoform 3"/>
    <property type="match status" value="1"/>
</dbReference>
<dbReference type="PANTHER" id="PTHR11412">
    <property type="entry name" value="MACROGLOBULIN / COMPLEMENT"/>
    <property type="match status" value="1"/>
</dbReference>
<dbReference type="Gene3D" id="2.60.40.2950">
    <property type="match status" value="1"/>
</dbReference>
<evidence type="ECO:0000256" key="5">
    <source>
        <dbReference type="ARBA" id="ARBA00057615"/>
    </source>
</evidence>
<dbReference type="InterPro" id="IPR013783">
    <property type="entry name" value="Ig-like_fold"/>
</dbReference>
<evidence type="ECO:0000256" key="2">
    <source>
        <dbReference type="ARBA" id="ARBA00022859"/>
    </source>
</evidence>